<dbReference type="SUPFAM" id="SSF52151">
    <property type="entry name" value="FabD/lysophospholipase-like"/>
    <property type="match status" value="1"/>
</dbReference>
<comment type="caution">
    <text evidence="14">The sequence shown here is derived from an EMBL/GenBank/DDBJ whole genome shotgun (WGS) entry which is preliminary data.</text>
</comment>
<evidence type="ECO:0000259" key="13">
    <source>
        <dbReference type="PROSITE" id="PS51635"/>
    </source>
</evidence>
<dbReference type="PROSITE" id="PS50088">
    <property type="entry name" value="ANK_REPEAT"/>
    <property type="match status" value="5"/>
</dbReference>
<evidence type="ECO:0000256" key="1">
    <source>
        <dbReference type="ARBA" id="ARBA00013278"/>
    </source>
</evidence>
<feature type="short sequence motif" description="GXGXXG" evidence="11">
    <location>
        <begin position="1039"/>
        <end position="1044"/>
    </location>
</feature>
<dbReference type="InterPro" id="IPR002347">
    <property type="entry name" value="SDR_fam"/>
</dbReference>
<dbReference type="Proteomes" id="UP000760494">
    <property type="component" value="Unassembled WGS sequence"/>
</dbReference>
<dbReference type="CDD" id="cd07199">
    <property type="entry name" value="Pat17_PNPLA8_PNPLA9_like"/>
    <property type="match status" value="1"/>
</dbReference>
<evidence type="ECO:0000256" key="11">
    <source>
        <dbReference type="PROSITE-ProRule" id="PRU01161"/>
    </source>
</evidence>
<dbReference type="GO" id="GO:0016042">
    <property type="term" value="P:lipid catabolic process"/>
    <property type="evidence" value="ECO:0007669"/>
    <property type="project" value="UniProtKB-UniRule"/>
</dbReference>
<evidence type="ECO:0000256" key="6">
    <source>
        <dbReference type="ARBA" id="ARBA00022857"/>
    </source>
</evidence>
<organism evidence="14 15">
    <name type="scientific">Fusarium fujikuroi</name>
    <name type="common">Bakanae and foot rot disease fungus</name>
    <name type="synonym">Gibberella fujikuroi</name>
    <dbReference type="NCBI Taxonomy" id="5127"/>
    <lineage>
        <taxon>Eukaryota</taxon>
        <taxon>Fungi</taxon>
        <taxon>Dikarya</taxon>
        <taxon>Ascomycota</taxon>
        <taxon>Pezizomycotina</taxon>
        <taxon>Sordariomycetes</taxon>
        <taxon>Hypocreomycetidae</taxon>
        <taxon>Hypocreales</taxon>
        <taxon>Nectriaceae</taxon>
        <taxon>Fusarium</taxon>
        <taxon>Fusarium fujikuroi species complex</taxon>
    </lineage>
</organism>
<dbReference type="SUPFAM" id="SSF52540">
    <property type="entry name" value="P-loop containing nucleoside triphosphate hydrolases"/>
    <property type="match status" value="1"/>
</dbReference>
<dbReference type="InterPro" id="IPR002110">
    <property type="entry name" value="Ankyrin_rpt"/>
</dbReference>
<dbReference type="Gene3D" id="1.25.40.20">
    <property type="entry name" value="Ankyrin repeat-containing domain"/>
    <property type="match status" value="1"/>
</dbReference>
<keyword evidence="3" id="KW-0863">Zinc-finger</keyword>
<evidence type="ECO:0000256" key="8">
    <source>
        <dbReference type="ARBA" id="ARBA00023098"/>
    </source>
</evidence>
<feature type="repeat" description="ANK" evidence="10">
    <location>
        <begin position="1722"/>
        <end position="1754"/>
    </location>
</feature>
<keyword evidence="4 11" id="KW-0378">Hydrolase</keyword>
<name>A0A9Q9UBK5_FUSFU</name>
<dbReference type="GO" id="GO:0008270">
    <property type="term" value="F:zinc ion binding"/>
    <property type="evidence" value="ECO:0007669"/>
    <property type="project" value="UniProtKB-KW"/>
</dbReference>
<keyword evidence="10" id="KW-0040">ANK repeat</keyword>
<dbReference type="InterPro" id="IPR020904">
    <property type="entry name" value="Sc_DH/Rdtase_CS"/>
</dbReference>
<feature type="region of interest" description="Disordered" evidence="12">
    <location>
        <begin position="1476"/>
        <end position="1500"/>
    </location>
</feature>
<reference evidence="14" key="1">
    <citation type="submission" date="2019-05" db="EMBL/GenBank/DDBJ databases">
        <authorList>
            <person name="Piombo E."/>
        </authorList>
    </citation>
    <scope>NUCLEOTIDE SEQUENCE</scope>
    <source>
        <strain evidence="14">C2S</strain>
    </source>
</reference>
<dbReference type="PROSITE" id="PS00518">
    <property type="entry name" value="ZF_RING_1"/>
    <property type="match status" value="1"/>
</dbReference>
<dbReference type="SUPFAM" id="SSF48403">
    <property type="entry name" value="Ankyrin repeat"/>
    <property type="match status" value="1"/>
</dbReference>
<dbReference type="EMBL" id="CABFJX010000335">
    <property type="protein sequence ID" value="VTT72216.1"/>
    <property type="molecule type" value="Genomic_DNA"/>
</dbReference>
<feature type="repeat" description="ANK" evidence="10">
    <location>
        <begin position="1755"/>
        <end position="1787"/>
    </location>
</feature>
<evidence type="ECO:0000313" key="14">
    <source>
        <dbReference type="EMBL" id="VTT72216.1"/>
    </source>
</evidence>
<dbReference type="EC" id="3.1.1.4" evidence="1"/>
<keyword evidence="6" id="KW-0521">NADP</keyword>
<dbReference type="GO" id="GO:0016020">
    <property type="term" value="C:membrane"/>
    <property type="evidence" value="ECO:0007669"/>
    <property type="project" value="TreeGrafter"/>
</dbReference>
<sequence length="1828" mass="201981">LANISGANGIGEAYVRALHSSGAKVVIGDKNAESGERLASELTGAKFITCDATVWEDQVRLFKEAAQLSSSGKIHYVIANAGMTKEDQTFTFDGKSSLPTVPHAVSHTICAGKDQEPQKPDLQTVDVNLKGALYTSKLAMHYFVSQNGTEVNKDQEDTCLILISSGAGFLDVPRSPEYSSTKWAVRGIMHALRRTAFYYGSRVNVIAPWYIRTGILSKDQFDDVEKSGVEFATAEDAGECALRILSDIDINGRTLFVCARKWAPRGYMDLNIEDYPESLIQEMQEDQMRHAPVDLGLFPLEVPDHNQFDMDFIMDDDLCAKCEEKPGAVRCSCGERFCEYCFSKKHLQRNPTHKRGGSKKTETKWNKIKGVVSNIASSFSPASHFQRDETSKWFGLHISSPPGRKDRIATLVETTRFSSLLEESLHFNKHSPKRQYPSICSFVGDTGAGKSTLIRSLIFDSERALDFDPLDAPVPGAQTGSSAIRSTTGEVNLYLDPSTFGTAAPMFYADCEGLLGTEPLAAEHQTEWARYGQRYLIESKDGKPVDRRTAVKTIYPRFLYIFSDVICYVTRNHRAWAESALRLLDWSKVGVQNTINQHALPALIIVLNGPTLENEAWLGNDHEVVTDAFFQAIEKEISETTEFRELAQRHGDKTMRQLFSRSFSSVYVHYIPLEGFGSLGTSLEIINQTTRLAKRVRRDAERVQAQRAESWTRFDTTQMSQVVHYAFAHLASGSSEPFDFGQCRRQISVPDTTEGHFSEFLGLSLKNKMEARFDDTAAVIATSLLRNSLKANKDDIVLLPSVVFDKDTQAICTRAIGQFLDSKSPCAYIDPDSGEKCVNTKSGHSIGHQSASGDLLHDGNFVVGDFNSAKFLLAVESALHATMRAINSSGPSNHCDWRRLAAVHHRRNIDALRRQGGYPAFHVGDRRFPFGDNTRKEPLALAMSFLSVYTGAWLRGCEQNTTFCLGCLFGRPEYRLPCEHVICETCVEDFDDTAVDKQYPGRVMHRRCIICDSSSSDKWPFVTTVRPQLCGLRVLSLDGGGVRGIVELTVLNRLEKEIGLGIPIGSFFDIIVGTSTGGIIALGIGVQRRSATECTSLFRDVCNEGFEAKLLTKSRFFGWAARWFSSSIYKTDVLETALQNAFRDKDPKSLYGLNSSCRVAVTTTAKEDCHLIANYNTGGKDRYLDSTLPLWKAARCTSAAPMYFEHVSHAGHECRDGGLKENNPIQVALNESRKIWEDPTYDVILSIGSGQARYPATEPVSTAIIPKWLAHLFSTLVSTMNGEDAWDRFRSSQDKRILDRASRFNLRFNGSTEPALDDVNAIPSMETAAKKETFYERPSISPFSATSGIIQVDALHIMADKLRASLYFFELGNITKHGTVAVVHGCICCRLMPNDNGFRELLSRTLRFLIRGKVCEFKRVPVDQPLRFAVEFQHQHLDEPIRIDVNFGATHSTAISGFPMTLKTLLTHAEHQVTSPASVPMAEMTSNTSNRDPPAGVHKDQNTCLKQTTAAELPAITKVATREVPPTQTSTVKRPEPTEDNPNTVKNLVSAATKNDPEKVLELLDQGVPIDGKHGGWTALGCAAHKGQLATVQALLLRGADMDIRMDIGFGVLPGDGSAINWAACGGYLDVVKILLEKGAKSNICAKRPVFLGTGGTPVTMAAGKGHLEVVRYLLEANCDDDSANGVPGWDAFIIACERGRLNIIKYFVEERDINIDRTGSDGVTPLITAAQSQQTAIMEYLVKRGAHIDATDSDGSTALLHAVTKKRVGAVEWLVKRGADARKENNKGISPLKLAKEELQKIQEDKNAAAMVKWLETTINVVFYTKA</sequence>
<dbReference type="InterPro" id="IPR036291">
    <property type="entry name" value="NAD(P)-bd_dom_sf"/>
</dbReference>
<evidence type="ECO:0000256" key="2">
    <source>
        <dbReference type="ARBA" id="ARBA00022723"/>
    </source>
</evidence>
<gene>
    <name evidence="14" type="ORF">C2S_8472</name>
</gene>
<dbReference type="Gene3D" id="3.40.50.300">
    <property type="entry name" value="P-loop containing nucleotide triphosphate hydrolases"/>
    <property type="match status" value="1"/>
</dbReference>
<accession>A0A9Q9UBK5</accession>
<dbReference type="InterPro" id="IPR002641">
    <property type="entry name" value="PNPLA_dom"/>
</dbReference>
<feature type="non-terminal residue" evidence="14">
    <location>
        <position position="1"/>
    </location>
</feature>
<feature type="active site" description="Nucleophile" evidence="11">
    <location>
        <position position="1075"/>
    </location>
</feature>
<dbReference type="InterPro" id="IPR017907">
    <property type="entry name" value="Znf_RING_CS"/>
</dbReference>
<dbReference type="InterPro" id="IPR016035">
    <property type="entry name" value="Acyl_Trfase/lysoPLipase"/>
</dbReference>
<keyword evidence="7 11" id="KW-0442">Lipid degradation</keyword>
<dbReference type="Pfam" id="PF00106">
    <property type="entry name" value="adh_short"/>
    <property type="match status" value="1"/>
</dbReference>
<feature type="short sequence motif" description="GXSXG" evidence="11">
    <location>
        <begin position="1073"/>
        <end position="1077"/>
    </location>
</feature>
<dbReference type="SMART" id="SM00248">
    <property type="entry name" value="ANK"/>
    <property type="match status" value="6"/>
</dbReference>
<feature type="repeat" description="ANK" evidence="10">
    <location>
        <begin position="1615"/>
        <end position="1647"/>
    </location>
</feature>
<dbReference type="GO" id="GO:0019369">
    <property type="term" value="P:arachidonate metabolic process"/>
    <property type="evidence" value="ECO:0007669"/>
    <property type="project" value="TreeGrafter"/>
</dbReference>
<dbReference type="PANTHER" id="PTHR24185">
    <property type="entry name" value="CALCIUM-INDEPENDENT PHOSPHOLIPASE A2-GAMMA"/>
    <property type="match status" value="1"/>
</dbReference>
<dbReference type="PROSITE" id="PS50297">
    <property type="entry name" value="ANK_REP_REGION"/>
    <property type="match status" value="3"/>
</dbReference>
<evidence type="ECO:0000256" key="10">
    <source>
        <dbReference type="PROSITE-ProRule" id="PRU00023"/>
    </source>
</evidence>
<dbReference type="InterPro" id="IPR036770">
    <property type="entry name" value="Ankyrin_rpt-contain_sf"/>
</dbReference>
<dbReference type="GO" id="GO:0047499">
    <property type="term" value="F:calcium-independent phospholipase A2 activity"/>
    <property type="evidence" value="ECO:0007669"/>
    <property type="project" value="TreeGrafter"/>
</dbReference>
<keyword evidence="8 11" id="KW-0443">Lipid metabolism</keyword>
<evidence type="ECO:0000256" key="3">
    <source>
        <dbReference type="ARBA" id="ARBA00022771"/>
    </source>
</evidence>
<feature type="domain" description="PNPLA" evidence="13">
    <location>
        <begin position="1035"/>
        <end position="1229"/>
    </location>
</feature>
<evidence type="ECO:0000256" key="5">
    <source>
        <dbReference type="ARBA" id="ARBA00022833"/>
    </source>
</evidence>
<feature type="active site" description="Proton acceptor" evidence="11">
    <location>
        <position position="1216"/>
    </location>
</feature>
<feature type="repeat" description="ANK" evidence="10">
    <location>
        <begin position="1654"/>
        <end position="1686"/>
    </location>
</feature>
<dbReference type="PROSITE" id="PS00061">
    <property type="entry name" value="ADH_SHORT"/>
    <property type="match status" value="1"/>
</dbReference>
<evidence type="ECO:0000256" key="4">
    <source>
        <dbReference type="ARBA" id="ARBA00022801"/>
    </source>
</evidence>
<keyword evidence="5" id="KW-0862">Zinc</keyword>
<evidence type="ECO:0000256" key="9">
    <source>
        <dbReference type="ARBA" id="ARBA00023422"/>
    </source>
</evidence>
<feature type="repeat" description="ANK" evidence="10">
    <location>
        <begin position="1575"/>
        <end position="1607"/>
    </location>
</feature>
<dbReference type="GO" id="GO:0046486">
    <property type="term" value="P:glycerolipid metabolic process"/>
    <property type="evidence" value="ECO:0007669"/>
    <property type="project" value="UniProtKB-ARBA"/>
</dbReference>
<feature type="region of interest" description="Disordered" evidence="12">
    <location>
        <begin position="1523"/>
        <end position="1544"/>
    </location>
</feature>
<dbReference type="Gene3D" id="3.40.50.720">
    <property type="entry name" value="NAD(P)-binding Rossmann-like Domain"/>
    <property type="match status" value="1"/>
</dbReference>
<protein>
    <recommendedName>
        <fullName evidence="1">phospholipase A2</fullName>
        <ecNumber evidence="1">3.1.1.4</ecNumber>
    </recommendedName>
</protein>
<dbReference type="InterPro" id="IPR027417">
    <property type="entry name" value="P-loop_NTPase"/>
</dbReference>
<evidence type="ECO:0000256" key="7">
    <source>
        <dbReference type="ARBA" id="ARBA00022963"/>
    </source>
</evidence>
<keyword evidence="2" id="KW-0479">Metal-binding</keyword>
<dbReference type="Gene3D" id="3.40.1090.10">
    <property type="entry name" value="Cytosolic phospholipase A2 catalytic domain"/>
    <property type="match status" value="1"/>
</dbReference>
<evidence type="ECO:0000313" key="15">
    <source>
        <dbReference type="Proteomes" id="UP000760494"/>
    </source>
</evidence>
<evidence type="ECO:0000256" key="12">
    <source>
        <dbReference type="SAM" id="MobiDB-lite"/>
    </source>
</evidence>
<dbReference type="Pfam" id="PF00023">
    <property type="entry name" value="Ank"/>
    <property type="match status" value="1"/>
</dbReference>
<dbReference type="PANTHER" id="PTHR24185:SF1">
    <property type="entry name" value="CALCIUM-INDEPENDENT PHOSPHOLIPASE A2-GAMMA"/>
    <property type="match status" value="1"/>
</dbReference>
<dbReference type="Pfam" id="PF12796">
    <property type="entry name" value="Ank_2"/>
    <property type="match status" value="2"/>
</dbReference>
<comment type="catalytic activity">
    <reaction evidence="9">
        <text>a 1,2-diacyl-sn-glycero-3-phosphocholine + H2O = a 1-acyl-sn-glycero-3-phosphocholine + a fatty acid + H(+)</text>
        <dbReference type="Rhea" id="RHEA:15801"/>
        <dbReference type="ChEBI" id="CHEBI:15377"/>
        <dbReference type="ChEBI" id="CHEBI:15378"/>
        <dbReference type="ChEBI" id="CHEBI:28868"/>
        <dbReference type="ChEBI" id="CHEBI:57643"/>
        <dbReference type="ChEBI" id="CHEBI:58168"/>
        <dbReference type="EC" id="3.1.1.4"/>
    </reaction>
    <physiologicalReaction direction="left-to-right" evidence="9">
        <dbReference type="Rhea" id="RHEA:15802"/>
    </physiologicalReaction>
</comment>
<dbReference type="PROSITE" id="PS51635">
    <property type="entry name" value="PNPLA"/>
    <property type="match status" value="1"/>
</dbReference>
<dbReference type="Pfam" id="PF01734">
    <property type="entry name" value="Patatin"/>
    <property type="match status" value="1"/>
</dbReference>
<proteinExistence type="predicted"/>
<dbReference type="SUPFAM" id="SSF51735">
    <property type="entry name" value="NAD(P)-binding Rossmann-fold domains"/>
    <property type="match status" value="1"/>
</dbReference>
<feature type="short sequence motif" description="DGA/G" evidence="11">
    <location>
        <begin position="1216"/>
        <end position="1218"/>
    </location>
</feature>